<proteinExistence type="predicted"/>
<dbReference type="SUPFAM" id="SSF55144">
    <property type="entry name" value="LigT-like"/>
    <property type="match status" value="1"/>
</dbReference>
<evidence type="ECO:0008006" key="3">
    <source>
        <dbReference type="Google" id="ProtNLM"/>
    </source>
</evidence>
<dbReference type="RefSeq" id="WP_086814700.1">
    <property type="nucleotide sequence ID" value="NZ_BJMM01000006.1"/>
</dbReference>
<dbReference type="InterPro" id="IPR009097">
    <property type="entry name" value="Cyclic_Pdiesterase"/>
</dbReference>
<evidence type="ECO:0000313" key="1">
    <source>
        <dbReference type="EMBL" id="GEB49254.1"/>
    </source>
</evidence>
<evidence type="ECO:0000313" key="2">
    <source>
        <dbReference type="Proteomes" id="UP000319210"/>
    </source>
</evidence>
<dbReference type="OrthoDB" id="4239470at2"/>
<protein>
    <recommendedName>
        <fullName evidence="3">RNA 2',3'-cyclic phosphodiesterase</fullName>
    </recommendedName>
</protein>
<organism evidence="1 2">
    <name type="scientific">Streptomyces cacaoi</name>
    <dbReference type="NCBI Taxonomy" id="1898"/>
    <lineage>
        <taxon>Bacteria</taxon>
        <taxon>Bacillati</taxon>
        <taxon>Actinomycetota</taxon>
        <taxon>Actinomycetes</taxon>
        <taxon>Kitasatosporales</taxon>
        <taxon>Streptomycetaceae</taxon>
        <taxon>Streptomyces</taxon>
    </lineage>
</organism>
<keyword evidence="2" id="KW-1185">Reference proteome</keyword>
<dbReference type="Proteomes" id="UP000319210">
    <property type="component" value="Unassembled WGS sequence"/>
</dbReference>
<dbReference type="EMBL" id="BJMM01000006">
    <property type="protein sequence ID" value="GEB49254.1"/>
    <property type="molecule type" value="Genomic_DNA"/>
</dbReference>
<dbReference type="Gene3D" id="3.90.1140.10">
    <property type="entry name" value="Cyclic phosphodiesterase"/>
    <property type="match status" value="1"/>
</dbReference>
<name>A0A4Y3QV21_STRCI</name>
<gene>
    <name evidence="1" type="ORF">SCA03_18050</name>
</gene>
<sequence>MAEEQTITVFTSLEIPTQLVDSMITMQQGRDEMEPQHRDAIHLTLAFLGRLDAEKLADAAAFLSGKTWTAPLIRFTGQVRHGSWALKSDPDYHYDEATIQKGEQIRLGIEPVPELLGIYSDLTRNLGGAEDDYWPHVTLGVARRNVPAASMNTLDIPRQGGPARSLDLRQESEEAHHRVLVTRDFS</sequence>
<accession>A0A4Y3QV21</accession>
<comment type="caution">
    <text evidence="1">The sequence shown here is derived from an EMBL/GenBank/DDBJ whole genome shotgun (WGS) entry which is preliminary data.</text>
</comment>
<dbReference type="AlphaFoldDB" id="A0A4Y3QV21"/>
<reference evidence="1 2" key="1">
    <citation type="submission" date="2019-06" db="EMBL/GenBank/DDBJ databases">
        <title>Whole genome shotgun sequence of Streptomyces cacaoi subsp. cacaoi NBRC 12748.</title>
        <authorList>
            <person name="Hosoyama A."/>
            <person name="Uohara A."/>
            <person name="Ohji S."/>
            <person name="Ichikawa N."/>
        </authorList>
    </citation>
    <scope>NUCLEOTIDE SEQUENCE [LARGE SCALE GENOMIC DNA]</scope>
    <source>
        <strain evidence="1 2">NBRC 12748</strain>
    </source>
</reference>